<evidence type="ECO:0000313" key="7">
    <source>
        <dbReference type="EMBL" id="SNB51796.1"/>
    </source>
</evidence>
<evidence type="ECO:0000256" key="3">
    <source>
        <dbReference type="ARBA" id="ARBA00022692"/>
    </source>
</evidence>
<dbReference type="OrthoDB" id="7992784at2"/>
<evidence type="ECO:0000256" key="6">
    <source>
        <dbReference type="SAM" id="Phobius"/>
    </source>
</evidence>
<protein>
    <submittedName>
        <fullName evidence="7">Phosphate-starvation-inducible E</fullName>
    </submittedName>
</protein>
<dbReference type="RefSeq" id="WP_088518644.1">
    <property type="nucleotide sequence ID" value="NZ_FYDG01000001.1"/>
</dbReference>
<keyword evidence="8" id="KW-1185">Reference proteome</keyword>
<accession>A0A212PXN5</accession>
<reference evidence="8" key="1">
    <citation type="submission" date="2017-06" db="EMBL/GenBank/DDBJ databases">
        <authorList>
            <person name="Varghese N."/>
            <person name="Submissions S."/>
        </authorList>
    </citation>
    <scope>NUCLEOTIDE SEQUENCE [LARGE SCALE GENOMIC DNA]</scope>
    <source>
        <strain evidence="8">DSM 137</strain>
    </source>
</reference>
<evidence type="ECO:0000313" key="8">
    <source>
        <dbReference type="Proteomes" id="UP000198418"/>
    </source>
</evidence>
<dbReference type="Pfam" id="PF06146">
    <property type="entry name" value="PsiE"/>
    <property type="match status" value="1"/>
</dbReference>
<dbReference type="InterPro" id="IPR020948">
    <property type="entry name" value="P_starv_induced_PsiE-like"/>
</dbReference>
<dbReference type="AlphaFoldDB" id="A0A212PXN5"/>
<gene>
    <name evidence="7" type="ORF">SAMN06265338_101132</name>
</gene>
<dbReference type="GO" id="GO:0005886">
    <property type="term" value="C:plasma membrane"/>
    <property type="evidence" value="ECO:0007669"/>
    <property type="project" value="UniProtKB-SubCell"/>
</dbReference>
<evidence type="ECO:0000256" key="1">
    <source>
        <dbReference type="ARBA" id="ARBA00004651"/>
    </source>
</evidence>
<organism evidence="7 8">
    <name type="scientific">Rhodoblastus acidophilus</name>
    <name type="common">Rhodopseudomonas acidophila</name>
    <dbReference type="NCBI Taxonomy" id="1074"/>
    <lineage>
        <taxon>Bacteria</taxon>
        <taxon>Pseudomonadati</taxon>
        <taxon>Pseudomonadota</taxon>
        <taxon>Alphaproteobacteria</taxon>
        <taxon>Hyphomicrobiales</taxon>
        <taxon>Rhodoblastaceae</taxon>
        <taxon>Rhodoblastus</taxon>
    </lineage>
</organism>
<keyword evidence="2" id="KW-1003">Cell membrane</keyword>
<comment type="subcellular location">
    <subcellularLocation>
        <location evidence="1">Cell membrane</location>
        <topology evidence="1">Multi-pass membrane protein</topology>
    </subcellularLocation>
</comment>
<proteinExistence type="predicted"/>
<evidence type="ECO:0000256" key="2">
    <source>
        <dbReference type="ARBA" id="ARBA00022475"/>
    </source>
</evidence>
<dbReference type="EMBL" id="FYDG01000001">
    <property type="protein sequence ID" value="SNB51796.1"/>
    <property type="molecule type" value="Genomic_DNA"/>
</dbReference>
<feature type="transmembrane region" description="Helical" evidence="6">
    <location>
        <begin position="136"/>
        <end position="161"/>
    </location>
</feature>
<feature type="transmembrane region" description="Helical" evidence="6">
    <location>
        <begin position="29"/>
        <end position="52"/>
    </location>
</feature>
<keyword evidence="4 6" id="KW-1133">Transmembrane helix</keyword>
<evidence type="ECO:0000256" key="5">
    <source>
        <dbReference type="ARBA" id="ARBA00023136"/>
    </source>
</evidence>
<evidence type="ECO:0000256" key="4">
    <source>
        <dbReference type="ARBA" id="ARBA00022989"/>
    </source>
</evidence>
<keyword evidence="5 6" id="KW-0472">Membrane</keyword>
<keyword evidence="3 6" id="KW-0812">Transmembrane</keyword>
<name>A0A212PXN5_RHOAC</name>
<dbReference type="Proteomes" id="UP000198418">
    <property type="component" value="Unassembled WGS sequence"/>
</dbReference>
<sequence>MDTINSEHIDAETNWVGRVSKRAFSRVEFTAYLVLGGLLAIVAAIGTIGAVMTLAKAAADVESPLPLVIAIDRILLVLMIIEILHTVRVSFHEGALACEQFLVVGLIASIRRMLVITLESSQAQDSGPSAPELHGLFNSSMIELCVLGGLILVMVVSIFLLRRNAHAHGAETHVLKR</sequence>